<organism evidence="3">
    <name type="scientific">Leptosphaeria maculans (strain JN3 / isolate v23.1.3 / race Av1-4-5-6-7-8)</name>
    <name type="common">Blackleg fungus</name>
    <name type="synonym">Phoma lingam</name>
    <dbReference type="NCBI Taxonomy" id="985895"/>
    <lineage>
        <taxon>Eukaryota</taxon>
        <taxon>Fungi</taxon>
        <taxon>Dikarya</taxon>
        <taxon>Ascomycota</taxon>
        <taxon>Pezizomycotina</taxon>
        <taxon>Dothideomycetes</taxon>
        <taxon>Pleosporomycetidae</taxon>
        <taxon>Pleosporales</taxon>
        <taxon>Pleosporineae</taxon>
        <taxon>Leptosphaeriaceae</taxon>
        <taxon>Plenodomus</taxon>
        <taxon>Plenodomus lingam/Leptosphaeria maculans species complex</taxon>
    </lineage>
</organism>
<dbReference type="HOGENOM" id="CLU_1845458_0_0_1"/>
<dbReference type="Proteomes" id="UP000002668">
    <property type="component" value="Genome"/>
</dbReference>
<dbReference type="AlphaFoldDB" id="E4ZLL8"/>
<dbReference type="EMBL" id="FP929094">
    <property type="protein sequence ID" value="CBX92698.1"/>
    <property type="molecule type" value="Genomic_DNA"/>
</dbReference>
<gene>
    <name evidence="2" type="ORF">LEMA_P054040.1</name>
</gene>
<dbReference type="eggNOG" id="ENOG502RH2V">
    <property type="taxonomic scope" value="Eukaryota"/>
</dbReference>
<proteinExistence type="predicted"/>
<evidence type="ECO:0000313" key="3">
    <source>
        <dbReference type="Proteomes" id="UP000002668"/>
    </source>
</evidence>
<accession>E4ZLL8</accession>
<evidence type="ECO:0000313" key="2">
    <source>
        <dbReference type="EMBL" id="CBX92698.1"/>
    </source>
</evidence>
<protein>
    <submittedName>
        <fullName evidence="2">Predicted protein</fullName>
    </submittedName>
</protein>
<name>E4ZLL8_LEPMJ</name>
<dbReference type="InParanoid" id="E4ZLL8"/>
<dbReference type="OrthoDB" id="3783760at2759"/>
<reference evidence="3" key="1">
    <citation type="journal article" date="2011" name="Nat. Commun.">
        <title>Effector diversification within compartments of the Leptosphaeria maculans genome affected by Repeat-Induced Point mutations.</title>
        <authorList>
            <person name="Rouxel T."/>
            <person name="Grandaubert J."/>
            <person name="Hane J.K."/>
            <person name="Hoede C."/>
            <person name="van de Wouw A.P."/>
            <person name="Couloux A."/>
            <person name="Dominguez V."/>
            <person name="Anthouard V."/>
            <person name="Bally P."/>
            <person name="Bourras S."/>
            <person name="Cozijnsen A.J."/>
            <person name="Ciuffetti L.M."/>
            <person name="Degrave A."/>
            <person name="Dilmaghani A."/>
            <person name="Duret L."/>
            <person name="Fudal I."/>
            <person name="Goodwin S.B."/>
            <person name="Gout L."/>
            <person name="Glaser N."/>
            <person name="Linglin J."/>
            <person name="Kema G.H.J."/>
            <person name="Lapalu N."/>
            <person name="Lawrence C.B."/>
            <person name="May K."/>
            <person name="Meyer M."/>
            <person name="Ollivier B."/>
            <person name="Poulain J."/>
            <person name="Schoch C.L."/>
            <person name="Simon A."/>
            <person name="Spatafora J.W."/>
            <person name="Stachowiak A."/>
            <person name="Turgeon B.G."/>
            <person name="Tyler B.M."/>
            <person name="Vincent D."/>
            <person name="Weissenbach J."/>
            <person name="Amselem J."/>
            <person name="Quesneville H."/>
            <person name="Oliver R.P."/>
            <person name="Wincker P."/>
            <person name="Balesdent M.-H."/>
            <person name="Howlett B.J."/>
        </authorList>
    </citation>
    <scope>NUCLEOTIDE SEQUENCE [LARGE SCALE GENOMIC DNA]</scope>
    <source>
        <strain evidence="3">JN3 / isolate v23.1.3 / race Av1-4-5-6-7-8</strain>
    </source>
</reference>
<keyword evidence="3" id="KW-1185">Reference proteome</keyword>
<feature type="chain" id="PRO_5003194768" evidence="1">
    <location>
        <begin position="18"/>
        <end position="139"/>
    </location>
</feature>
<sequence length="139" mass="14857">MHHSITLLLPLTVAALSFPAQDAAALASAAAASKKNVYLSTCVERNILDSDTFLAALYFNKPASSSSRPNDIATLNGGARTWEGAARRASLKAGFLESKIDSGANTLDKSQIAGTAKLGSENLYKMYGELLVCEYWIWV</sequence>
<evidence type="ECO:0000256" key="1">
    <source>
        <dbReference type="SAM" id="SignalP"/>
    </source>
</evidence>
<feature type="signal peptide" evidence="1">
    <location>
        <begin position="1"/>
        <end position="17"/>
    </location>
</feature>
<dbReference type="VEuPathDB" id="FungiDB:LEMA_P054040.1"/>
<keyword evidence="1" id="KW-0732">Signal</keyword>